<reference evidence="2" key="1">
    <citation type="submission" date="2011-07" db="EMBL/GenBank/DDBJ databases">
        <authorList>
            <consortium name="Caenorhabditis brenneri Sequencing and Analysis Consortium"/>
            <person name="Wilson R.K."/>
        </authorList>
    </citation>
    <scope>NUCLEOTIDE SEQUENCE [LARGE SCALE GENOMIC DNA]</scope>
    <source>
        <strain evidence="2">PB2801</strain>
    </source>
</reference>
<dbReference type="EMBL" id="GL380051">
    <property type="protein sequence ID" value="EGT44325.1"/>
    <property type="molecule type" value="Genomic_DNA"/>
</dbReference>
<dbReference type="AlphaFoldDB" id="G0P3S8"/>
<dbReference type="Proteomes" id="UP000008068">
    <property type="component" value="Unassembled WGS sequence"/>
</dbReference>
<evidence type="ECO:0000313" key="1">
    <source>
        <dbReference type="EMBL" id="EGT44325.1"/>
    </source>
</evidence>
<sequence length="140" mass="16177">MSKRQNNTALEINAEAKRMAIAQETNRLLIDASRQRRNEARPPPKCALCRLEHLTVDCTTFIQEEKMAIARERRLCLICLKSNRHHPMNCRTLRNFEELCKNRVCATAYTVHHKSICDKNAYPAAAPNAQQDNQDQDEDE</sequence>
<organism evidence="2">
    <name type="scientific">Caenorhabditis brenneri</name>
    <name type="common">Nematode worm</name>
    <dbReference type="NCBI Taxonomy" id="135651"/>
    <lineage>
        <taxon>Eukaryota</taxon>
        <taxon>Metazoa</taxon>
        <taxon>Ecdysozoa</taxon>
        <taxon>Nematoda</taxon>
        <taxon>Chromadorea</taxon>
        <taxon>Rhabditida</taxon>
        <taxon>Rhabditina</taxon>
        <taxon>Rhabditomorpha</taxon>
        <taxon>Rhabditoidea</taxon>
        <taxon>Rhabditidae</taxon>
        <taxon>Peloderinae</taxon>
        <taxon>Caenorhabditis</taxon>
    </lineage>
</organism>
<accession>G0P3S8</accession>
<gene>
    <name evidence="1" type="ORF">CAEBREN_28314</name>
</gene>
<keyword evidence="2" id="KW-1185">Reference proteome</keyword>
<dbReference type="OrthoDB" id="5920525at2759"/>
<protein>
    <submittedName>
        <fullName evidence="1">Uncharacterized protein</fullName>
    </submittedName>
</protein>
<name>G0P3S8_CAEBE</name>
<proteinExistence type="predicted"/>
<dbReference type="HOGENOM" id="CLU_147582_0_0_1"/>
<evidence type="ECO:0000313" key="2">
    <source>
        <dbReference type="Proteomes" id="UP000008068"/>
    </source>
</evidence>
<dbReference type="InParanoid" id="G0P3S8"/>